<dbReference type="AlphaFoldDB" id="A0A9W2VRJ5"/>
<protein>
    <submittedName>
        <fullName evidence="2">Spliceosome RNA helicase DDX39B-like</fullName>
    </submittedName>
</protein>
<reference evidence="2" key="1">
    <citation type="submission" date="2025-08" db="UniProtKB">
        <authorList>
            <consortium name="RefSeq"/>
        </authorList>
    </citation>
    <scope>IDENTIFICATION</scope>
    <source>
        <tissue evidence="2">Whole blood</tissue>
    </source>
</reference>
<organism evidence="1 2">
    <name type="scientific">Panthera pardus</name>
    <name type="common">Leopard</name>
    <name type="synonym">Felis pardus</name>
    <dbReference type="NCBI Taxonomy" id="9691"/>
    <lineage>
        <taxon>Eukaryota</taxon>
        <taxon>Metazoa</taxon>
        <taxon>Chordata</taxon>
        <taxon>Craniata</taxon>
        <taxon>Vertebrata</taxon>
        <taxon>Euteleostomi</taxon>
        <taxon>Mammalia</taxon>
        <taxon>Eutheria</taxon>
        <taxon>Laurasiatheria</taxon>
        <taxon>Carnivora</taxon>
        <taxon>Feliformia</taxon>
        <taxon>Felidae</taxon>
        <taxon>Pantherinae</taxon>
        <taxon>Panthera</taxon>
    </lineage>
</organism>
<accession>A0A9W2VRJ5</accession>
<dbReference type="Proteomes" id="UP001165780">
    <property type="component" value="Unplaced"/>
</dbReference>
<evidence type="ECO:0000313" key="1">
    <source>
        <dbReference type="Proteomes" id="UP001165780"/>
    </source>
</evidence>
<gene>
    <name evidence="2" type="primary">LOC109249535</name>
</gene>
<evidence type="ECO:0000313" key="2">
    <source>
        <dbReference type="RefSeq" id="XP_053761260.1"/>
    </source>
</evidence>
<name>A0A9W2VRJ5_PANPR</name>
<keyword evidence="1" id="KW-1185">Reference proteome</keyword>
<dbReference type="GeneID" id="109249535"/>
<dbReference type="RefSeq" id="XP_053761260.1">
    <property type="nucleotide sequence ID" value="XM_053905285.1"/>
</dbReference>
<proteinExistence type="predicted"/>
<sequence length="133" mass="14705">MDIEQVNTAINCHLPEESHTYLDQVSCTPTQASQCPLPPPDFLCLRTLHPRPSFWVSSYFGVFQCYPLSPSRRPEQASSPKGLAITFVSSENNAKILSEVQGHIEVSRSELPDEMDISSSLAAMGEDAPIRRA</sequence>